<comment type="caution">
    <text evidence="16">The sequence shown here is derived from an EMBL/GenBank/DDBJ whole genome shotgun (WGS) entry which is preliminary data.</text>
</comment>
<evidence type="ECO:0000313" key="16">
    <source>
        <dbReference type="EMBL" id="PCF56515.1"/>
    </source>
</evidence>
<evidence type="ECO:0000256" key="3">
    <source>
        <dbReference type="ARBA" id="ARBA00022692"/>
    </source>
</evidence>
<feature type="region of interest" description="Disordered" evidence="11">
    <location>
        <begin position="29"/>
        <end position="54"/>
    </location>
</feature>
<evidence type="ECO:0000313" key="17">
    <source>
        <dbReference type="Proteomes" id="UP000218335"/>
    </source>
</evidence>
<evidence type="ECO:0000256" key="12">
    <source>
        <dbReference type="SAM" id="Phobius"/>
    </source>
</evidence>
<dbReference type="AlphaFoldDB" id="A0A2A4GZS9"/>
<dbReference type="InterPro" id="IPR054528">
    <property type="entry name" value="TcaA_5th"/>
</dbReference>
<dbReference type="GO" id="GO:0005886">
    <property type="term" value="C:plasma membrane"/>
    <property type="evidence" value="ECO:0007669"/>
    <property type="project" value="UniProtKB-SubCell"/>
</dbReference>
<dbReference type="Pfam" id="PF22813">
    <property type="entry name" value="TcaA_2nd"/>
    <property type="match status" value="1"/>
</dbReference>
<dbReference type="GO" id="GO:0008270">
    <property type="term" value="F:zinc ion binding"/>
    <property type="evidence" value="ECO:0007669"/>
    <property type="project" value="UniProtKB-KW"/>
</dbReference>
<protein>
    <recommendedName>
        <fullName evidence="10">Membrane-associated protein</fullName>
    </recommendedName>
</protein>
<proteinExistence type="inferred from homology"/>
<evidence type="ECO:0000256" key="9">
    <source>
        <dbReference type="ARBA" id="ARBA00023251"/>
    </source>
</evidence>
<accession>A0A2A4GZS9</accession>
<dbReference type="PANTHER" id="PTHR40038">
    <property type="entry name" value="MEMBRANE-ASSOCIATED PROTEIN TCAA"/>
    <property type="match status" value="1"/>
</dbReference>
<dbReference type="Pfam" id="PF22820">
    <property type="entry name" value="TcaA_3rd_4th"/>
    <property type="match status" value="1"/>
</dbReference>
<dbReference type="PIRSF" id="PIRSF032522">
    <property type="entry name" value="TcaA"/>
    <property type="match status" value="1"/>
</dbReference>
<evidence type="ECO:0000256" key="10">
    <source>
        <dbReference type="PIRNR" id="PIRNR032522"/>
    </source>
</evidence>
<evidence type="ECO:0000256" key="8">
    <source>
        <dbReference type="ARBA" id="ARBA00023136"/>
    </source>
</evidence>
<comment type="similarity">
    <text evidence="10">Belongs to the tcaA family.</text>
</comment>
<keyword evidence="7 12" id="KW-1133">Transmembrane helix</keyword>
<evidence type="ECO:0000259" key="13">
    <source>
        <dbReference type="Pfam" id="PF22813"/>
    </source>
</evidence>
<dbReference type="Proteomes" id="UP000218335">
    <property type="component" value="Unassembled WGS sequence"/>
</dbReference>
<evidence type="ECO:0000256" key="11">
    <source>
        <dbReference type="SAM" id="MobiDB-lite"/>
    </source>
</evidence>
<dbReference type="GO" id="GO:0046677">
    <property type="term" value="P:response to antibiotic"/>
    <property type="evidence" value="ECO:0007669"/>
    <property type="project" value="UniProtKB-KW"/>
</dbReference>
<dbReference type="Pfam" id="PF22819">
    <property type="entry name" value="TcaA_5th"/>
    <property type="match status" value="1"/>
</dbReference>
<keyword evidence="8 10" id="KW-0472">Membrane</keyword>
<gene>
    <name evidence="16" type="ORF">B5C08_03430</name>
</gene>
<keyword evidence="5" id="KW-0863">Zinc-finger</keyword>
<keyword evidence="3 12" id="KW-0812">Transmembrane</keyword>
<dbReference type="InterPro" id="IPR054529">
    <property type="entry name" value="TcaA_2nd"/>
</dbReference>
<dbReference type="PANTHER" id="PTHR40038:SF1">
    <property type="entry name" value="MEMBRANE-ASSOCIATED PROTEIN TCAA"/>
    <property type="match status" value="1"/>
</dbReference>
<evidence type="ECO:0000256" key="5">
    <source>
        <dbReference type="ARBA" id="ARBA00022771"/>
    </source>
</evidence>
<name>A0A2A4GZS9_9STAP</name>
<feature type="domain" description="TcaA second" evidence="13">
    <location>
        <begin position="85"/>
        <end position="183"/>
    </location>
</feature>
<evidence type="ECO:0000256" key="6">
    <source>
        <dbReference type="ARBA" id="ARBA00022833"/>
    </source>
</evidence>
<keyword evidence="4" id="KW-0479">Metal-binding</keyword>
<reference evidence="16 17" key="1">
    <citation type="journal article" date="2017" name="PLoS ONE">
        <title>Development of a real-time PCR for detection of Staphylococcus pseudintermedius using a novel automated comparison of whole-genome sequences.</title>
        <authorList>
            <person name="Verstappen K.M."/>
            <person name="Huijbregts L."/>
            <person name="Spaninks M."/>
            <person name="Wagenaar J.A."/>
            <person name="Fluit A.C."/>
            <person name="Duim B."/>
        </authorList>
    </citation>
    <scope>NUCLEOTIDE SEQUENCE [LARGE SCALE GENOMIC DNA]</scope>
    <source>
        <strain evidence="16 17">215070706401-1</strain>
    </source>
</reference>
<dbReference type="RefSeq" id="WP_096590963.1">
    <property type="nucleotide sequence ID" value="NZ_MWUU01000003.1"/>
</dbReference>
<feature type="transmembrane region" description="Helical" evidence="12">
    <location>
        <begin position="59"/>
        <end position="79"/>
    </location>
</feature>
<keyword evidence="2 10" id="KW-1003">Cell membrane</keyword>
<evidence type="ECO:0000256" key="4">
    <source>
        <dbReference type="ARBA" id="ARBA00022723"/>
    </source>
</evidence>
<organism evidence="16 17">
    <name type="scientific">Staphylococcus delphini</name>
    <dbReference type="NCBI Taxonomy" id="53344"/>
    <lineage>
        <taxon>Bacteria</taxon>
        <taxon>Bacillati</taxon>
        <taxon>Bacillota</taxon>
        <taxon>Bacilli</taxon>
        <taxon>Bacillales</taxon>
        <taxon>Staphylococcaceae</taxon>
        <taxon>Staphylococcus</taxon>
        <taxon>Staphylococcus intermedius group</taxon>
    </lineage>
</organism>
<evidence type="ECO:0000256" key="7">
    <source>
        <dbReference type="ARBA" id="ARBA00022989"/>
    </source>
</evidence>
<keyword evidence="6" id="KW-0862">Zinc</keyword>
<dbReference type="EMBL" id="MWUU01000003">
    <property type="protein sequence ID" value="PCF56515.1"/>
    <property type="molecule type" value="Genomic_DNA"/>
</dbReference>
<evidence type="ECO:0000256" key="1">
    <source>
        <dbReference type="ARBA" id="ARBA00004162"/>
    </source>
</evidence>
<evidence type="ECO:0000256" key="2">
    <source>
        <dbReference type="ARBA" id="ARBA00022475"/>
    </source>
</evidence>
<comment type="subcellular location">
    <subcellularLocation>
        <location evidence="1 10">Cell membrane</location>
        <topology evidence="1 10">Single-pass membrane protein</topology>
    </subcellularLocation>
</comment>
<keyword evidence="9" id="KW-0046">Antibiotic resistance</keyword>
<feature type="domain" description="TcaA 4th" evidence="15">
    <location>
        <begin position="277"/>
        <end position="337"/>
    </location>
</feature>
<feature type="domain" description="TcaA protein NTF2-like" evidence="14">
    <location>
        <begin position="361"/>
        <end position="461"/>
    </location>
</feature>
<sequence length="464" mass="52727">MGQCAVCHHEKLLHQSVCPNCQSQILYSKTPSPQSPKQREAAQSSSSNNNKRPPSLKKVIPIAIVSFIIILLIILFLLLRNFNSPEAQAKILINAVNNEDAAKVSNLLSSKENKVGRQEASTYIKFVKKEVGMKLFEKEVYDTVDGLNHETAVASYIKTREGQDVLRISKNGRRYLIFDNLSFLAPTKQAIVKPKDKATFEFDSDGTQKKVVAEAGQSVSLGQFIPGSYAIDTVKTTDRGTYEGQLKFDFVNSKNETIPVTEDFKEAQVKVSLKNASDLKDIKVVINDEKIAQNKDDTYGPFPVNQDIKVYAEGEAYDHTFKTNTEVIKKDDVQSENDITVSFDKDEIEKYRQSKEKDTLNKIKDFFKKYTSSLNEAYESHDFELISKYLKENTTNYEAMRSNVKSQNQYEFKNPEVTDVSRNDDYYAVTVEKEDAQGRTIQSHYLLDGDQNANHLKIVNYQNY</sequence>
<dbReference type="InterPro" id="IPR023599">
    <property type="entry name" value="Mem_prot_TcaA"/>
</dbReference>
<evidence type="ECO:0000259" key="15">
    <source>
        <dbReference type="Pfam" id="PF22820"/>
    </source>
</evidence>
<evidence type="ECO:0000259" key="14">
    <source>
        <dbReference type="Pfam" id="PF22819"/>
    </source>
</evidence>
<dbReference type="InterPro" id="IPR054530">
    <property type="entry name" value="TcaA_4th"/>
</dbReference>